<dbReference type="GO" id="GO:0004181">
    <property type="term" value="F:metallocarboxypeptidase activity"/>
    <property type="evidence" value="ECO:0007669"/>
    <property type="project" value="InterPro"/>
</dbReference>
<dbReference type="GO" id="GO:0005886">
    <property type="term" value="C:plasma membrane"/>
    <property type="evidence" value="ECO:0007669"/>
    <property type="project" value="UniProtKB-SubCell"/>
</dbReference>
<comment type="similarity">
    <text evidence="21">Belongs to the pannexin family.</text>
</comment>
<feature type="transmembrane region" description="Helical" evidence="21">
    <location>
        <begin position="25"/>
        <end position="43"/>
    </location>
</feature>
<evidence type="ECO:0000256" key="8">
    <source>
        <dbReference type="ARBA" id="ARBA00022670"/>
    </source>
</evidence>
<dbReference type="Proteomes" id="UP000218231">
    <property type="component" value="Unassembled WGS sequence"/>
</dbReference>
<dbReference type="Gene3D" id="3.40.630.10">
    <property type="entry name" value="Zn peptidases"/>
    <property type="match status" value="1"/>
</dbReference>
<dbReference type="EMBL" id="LIAE01007393">
    <property type="protein sequence ID" value="PAV79614.1"/>
    <property type="molecule type" value="Genomic_DNA"/>
</dbReference>
<dbReference type="InterPro" id="IPR008969">
    <property type="entry name" value="CarboxyPept-like_regulatory"/>
</dbReference>
<keyword evidence="10" id="KW-0479">Metal-binding</keyword>
<dbReference type="CDD" id="cd11308">
    <property type="entry name" value="Peptidase_M14NE-CP-C_like"/>
    <property type="match status" value="1"/>
</dbReference>
<keyword evidence="8" id="KW-0645">Protease</keyword>
<evidence type="ECO:0000256" key="14">
    <source>
        <dbReference type="ARBA" id="ARBA00022949"/>
    </source>
</evidence>
<feature type="active site" description="Proton donor/acceptor" evidence="20">
    <location>
        <position position="528"/>
    </location>
</feature>
<keyword evidence="5 21" id="KW-0813">Transport</keyword>
<dbReference type="Pfam" id="PF13620">
    <property type="entry name" value="CarboxypepD_reg"/>
    <property type="match status" value="1"/>
</dbReference>
<evidence type="ECO:0000256" key="15">
    <source>
        <dbReference type="ARBA" id="ARBA00022989"/>
    </source>
</evidence>
<dbReference type="PRINTS" id="PR00765">
    <property type="entry name" value="CRBOXYPTASEA"/>
</dbReference>
<keyword evidence="11" id="KW-0378">Hydrolase</keyword>
<dbReference type="GO" id="GO:0008270">
    <property type="term" value="F:zinc ion binding"/>
    <property type="evidence" value="ECO:0007669"/>
    <property type="project" value="InterPro"/>
</dbReference>
<dbReference type="PROSITE" id="PS00132">
    <property type="entry name" value="CARBOXYPEPT_ZN_1"/>
    <property type="match status" value="1"/>
</dbReference>
<comment type="function">
    <text evidence="21">Structural component of the gap junctions.</text>
</comment>
<evidence type="ECO:0000256" key="12">
    <source>
        <dbReference type="ARBA" id="ARBA00022833"/>
    </source>
</evidence>
<evidence type="ECO:0000256" key="5">
    <source>
        <dbReference type="ARBA" id="ARBA00022448"/>
    </source>
</evidence>
<keyword evidence="12" id="KW-0862">Zinc</keyword>
<dbReference type="InterPro" id="IPR000990">
    <property type="entry name" value="Innexin"/>
</dbReference>
<keyword evidence="18" id="KW-0325">Glycoprotein</keyword>
<dbReference type="InterPro" id="IPR050753">
    <property type="entry name" value="Peptidase_M14_domain"/>
</dbReference>
<accession>A0A2A2L0E1</accession>
<comment type="subcellular location">
    <subcellularLocation>
        <location evidence="2">Cell junction</location>
        <location evidence="2">Gap junction</location>
    </subcellularLocation>
    <subcellularLocation>
        <location evidence="3 21">Cell membrane</location>
        <topology evidence="3 21">Multi-pass membrane protein</topology>
    </subcellularLocation>
</comment>
<dbReference type="CDD" id="cd03858">
    <property type="entry name" value="M14_CP_N-E_like"/>
    <property type="match status" value="1"/>
</dbReference>
<dbReference type="SUPFAM" id="SSF53187">
    <property type="entry name" value="Zn-dependent exopeptidases"/>
    <property type="match status" value="1"/>
</dbReference>
<evidence type="ECO:0000256" key="7">
    <source>
        <dbReference type="ARBA" id="ARBA00022645"/>
    </source>
</evidence>
<evidence type="ECO:0000313" key="24">
    <source>
        <dbReference type="Proteomes" id="UP000218231"/>
    </source>
</evidence>
<dbReference type="GO" id="GO:0034220">
    <property type="term" value="P:monoatomic ion transmembrane transport"/>
    <property type="evidence" value="ECO:0007669"/>
    <property type="project" value="UniProtKB-KW"/>
</dbReference>
<dbReference type="PROSITE" id="PS52035">
    <property type="entry name" value="PEPTIDASE_M14"/>
    <property type="match status" value="1"/>
</dbReference>
<dbReference type="PANTHER" id="PTHR11532">
    <property type="entry name" value="PROTEASE M14 CARBOXYPEPTIDASE"/>
    <property type="match status" value="1"/>
</dbReference>
<evidence type="ECO:0000313" key="23">
    <source>
        <dbReference type="EMBL" id="PAV79614.1"/>
    </source>
</evidence>
<evidence type="ECO:0000256" key="19">
    <source>
        <dbReference type="ARBA" id="ARBA00023303"/>
    </source>
</evidence>
<dbReference type="FunFam" id="3.40.630.10:FF:000020">
    <property type="entry name" value="Carboxypeptidase D"/>
    <property type="match status" value="1"/>
</dbReference>
<organism evidence="23 24">
    <name type="scientific">Diploscapter pachys</name>
    <dbReference type="NCBI Taxonomy" id="2018661"/>
    <lineage>
        <taxon>Eukaryota</taxon>
        <taxon>Metazoa</taxon>
        <taxon>Ecdysozoa</taxon>
        <taxon>Nematoda</taxon>
        <taxon>Chromadorea</taxon>
        <taxon>Rhabditida</taxon>
        <taxon>Rhabditina</taxon>
        <taxon>Rhabditomorpha</taxon>
        <taxon>Rhabditoidea</taxon>
        <taxon>Rhabditidae</taxon>
        <taxon>Diploscapter</taxon>
    </lineage>
</organism>
<keyword evidence="16 21" id="KW-0406">Ion transport</keyword>
<evidence type="ECO:0000256" key="3">
    <source>
        <dbReference type="ARBA" id="ARBA00004651"/>
    </source>
</evidence>
<evidence type="ECO:0000256" key="21">
    <source>
        <dbReference type="RuleBase" id="RU010713"/>
    </source>
</evidence>
<keyword evidence="9 21" id="KW-0812">Transmembrane</keyword>
<dbReference type="OrthoDB" id="10249045at2759"/>
<evidence type="ECO:0000256" key="16">
    <source>
        <dbReference type="ARBA" id="ARBA00023065"/>
    </source>
</evidence>
<keyword evidence="15 21" id="KW-1133">Transmembrane helix</keyword>
<keyword evidence="19 21" id="KW-0407">Ion channel</keyword>
<reference evidence="23 24" key="1">
    <citation type="journal article" date="2017" name="Curr. Biol.">
        <title>Genome architecture and evolution of a unichromosomal asexual nematode.</title>
        <authorList>
            <person name="Fradin H."/>
            <person name="Zegar C."/>
            <person name="Gutwein M."/>
            <person name="Lucas J."/>
            <person name="Kovtun M."/>
            <person name="Corcoran D."/>
            <person name="Baugh L.R."/>
            <person name="Kiontke K."/>
            <person name="Gunsalus K."/>
            <person name="Fitch D.H."/>
            <person name="Piano F."/>
        </authorList>
    </citation>
    <scope>NUCLEOTIDE SEQUENCE [LARGE SCALE GENOMIC DNA]</scope>
    <source>
        <strain evidence="23">PF1309</strain>
    </source>
</reference>
<dbReference type="InterPro" id="IPR057246">
    <property type="entry name" value="CARBOXYPEPT_ZN_1"/>
</dbReference>
<dbReference type="STRING" id="2018661.A0A2A2L0E1"/>
<name>A0A2A2L0E1_9BILA</name>
<comment type="caution">
    <text evidence="21">Lacks conserved residue(s) required for the propagation of feature annotation.</text>
</comment>
<protein>
    <recommendedName>
        <fullName evidence="21">Innexin</fullName>
    </recommendedName>
</protein>
<keyword evidence="13" id="KW-0303">Gap junction</keyword>
<evidence type="ECO:0000256" key="4">
    <source>
        <dbReference type="ARBA" id="ARBA00005988"/>
    </source>
</evidence>
<keyword evidence="6" id="KW-1003">Cell membrane</keyword>
<evidence type="ECO:0000256" key="9">
    <source>
        <dbReference type="ARBA" id="ARBA00022692"/>
    </source>
</evidence>
<evidence type="ECO:0000259" key="22">
    <source>
        <dbReference type="PROSITE" id="PS52035"/>
    </source>
</evidence>
<dbReference type="SUPFAM" id="SSF49464">
    <property type="entry name" value="Carboxypeptidase regulatory domain-like"/>
    <property type="match status" value="1"/>
</dbReference>
<evidence type="ECO:0000256" key="13">
    <source>
        <dbReference type="ARBA" id="ARBA00022868"/>
    </source>
</evidence>
<dbReference type="GO" id="GO:0006518">
    <property type="term" value="P:peptide metabolic process"/>
    <property type="evidence" value="ECO:0007669"/>
    <property type="project" value="TreeGrafter"/>
</dbReference>
<evidence type="ECO:0000256" key="17">
    <source>
        <dbReference type="ARBA" id="ARBA00023136"/>
    </source>
</evidence>
<evidence type="ECO:0000256" key="11">
    <source>
        <dbReference type="ARBA" id="ARBA00022801"/>
    </source>
</evidence>
<dbReference type="Pfam" id="PF00876">
    <property type="entry name" value="Innexin"/>
    <property type="match status" value="1"/>
</dbReference>
<dbReference type="GO" id="GO:0005615">
    <property type="term" value="C:extracellular space"/>
    <property type="evidence" value="ECO:0007669"/>
    <property type="project" value="TreeGrafter"/>
</dbReference>
<dbReference type="GO" id="GO:0016485">
    <property type="term" value="P:protein processing"/>
    <property type="evidence" value="ECO:0007669"/>
    <property type="project" value="TreeGrafter"/>
</dbReference>
<keyword evidence="14" id="KW-0965">Cell junction</keyword>
<keyword evidence="17 21" id="KW-0472">Membrane</keyword>
<keyword evidence="24" id="KW-1185">Reference proteome</keyword>
<gene>
    <name evidence="21" type="primary">inx</name>
    <name evidence="23" type="ORF">WR25_27185</name>
</gene>
<feature type="domain" description="Peptidase M14" evidence="22">
    <location>
        <begin position="262"/>
        <end position="558"/>
    </location>
</feature>
<keyword evidence="7" id="KW-0121">Carboxypeptidase</keyword>
<dbReference type="Pfam" id="PF00246">
    <property type="entry name" value="Peptidase_M14"/>
    <property type="match status" value="1"/>
</dbReference>
<dbReference type="AlphaFoldDB" id="A0A2A2L0E1"/>
<dbReference type="GO" id="GO:0005921">
    <property type="term" value="C:gap junction"/>
    <property type="evidence" value="ECO:0007669"/>
    <property type="project" value="UniProtKB-SubCell"/>
</dbReference>
<dbReference type="PANTHER" id="PTHR11532:SF62">
    <property type="entry name" value="CARBOXYPEPTIDASE D"/>
    <property type="match status" value="1"/>
</dbReference>
<evidence type="ECO:0000256" key="18">
    <source>
        <dbReference type="ARBA" id="ARBA00023180"/>
    </source>
</evidence>
<sequence length="1127" mass="126560">MNMLGNVFSNIKPRLDDLGTDRLNYFYSTIVILVVIWGQLSGYSGMNVTKLVETAQKAESASDADRAKHVEVICKHISNHSRPRPAVERRYFGCKIKKLDQIRRVVFKHGTALRNAYVLTKFIYMLNLFLQFYSTNKFLGQNDPWWGAHVVNDLVSGNNWEETGNFPRIAMCDFQLLKMINGHTSEIVCCEIVMRLWTEYIQIDAFTYVYFTSRTFVFAASKHDALANYFGYDRQNESLFPSWEKMKKRVGEFTDVEPSKIKNHDYTAMTAWLKETNLKYPSITYLFSVGKSVEGRELWVMIVSDNPKEHELLEPELKYIGNMHGNEVVGREALLYLIEILCVNYGKNTFLTGLVNNARIHIMPSMNPDGYEKGHAGDRIGYDGRSNIHGVDLNRNFPAKYPQHKESSSGGDPEPENVAVMKYLMQYPFVVSANLHGGSLVANYAYDDSPSGKDVYSKSPDDKLFVELAFRYARAHTKMWKSGRRCGLSSDGDTFINGITNGAAWYHLAGGMQDWQYRHTNAMEVTVEMGCFKFPTDDMLPQLWNEHKYSLLAYLEMGLTGAYGLVKDKNGKPVANATIAIEQGKTIQATDEGEYWRMLPPGEHTLEITGPGLEPEIFNITVDGVGRIRKDVTLDECGASNGTSRTYLRGHGKTKIAVISKSDRATQALAELSKLTCHDNFDLDDGVQVLILPHYHHAIEGDNFNRKIFDFKPVGLLVVGDGFVESITFSTKANEPGLFNKQKLDESLQKAVGYGKDCKTPMRDALFAQTIDDIKLHSAFEVGIALGCDDSASANTKAATVGATINMLKKALTVDAVDEYSVVPSANPSDHFTPNQALMMTSQTIPVLENMGCIKEITPPNPMVKLYQMGSGLPPYTLITAIEKTTEPLVYEMMTRWCEEAPQEGASEILQEETLIFMPSIPNTQSNCHDYDTVMPFTPLIRDIMEAVPDITLTVMFASGGLKVRWINETYGWGDHLAEFYKALHTSMQDTSTDACSRSLPNERASIRGFSWSQMGSAHMKITPDHFPSEWDKPDTILIQFGKNNTLFINGHNGPRNWTVLNADGSEFEVLTGEISNKVTTVKKYIITGHQKWVSSNAFVVSLICLIMLIGISDEEDEDDLFDLQKL</sequence>
<evidence type="ECO:0000256" key="1">
    <source>
        <dbReference type="ARBA" id="ARBA00001947"/>
    </source>
</evidence>
<evidence type="ECO:0000256" key="6">
    <source>
        <dbReference type="ARBA" id="ARBA00022475"/>
    </source>
</evidence>
<dbReference type="PROSITE" id="PS51013">
    <property type="entry name" value="PANNEXIN"/>
    <property type="match status" value="1"/>
</dbReference>
<evidence type="ECO:0000256" key="10">
    <source>
        <dbReference type="ARBA" id="ARBA00022723"/>
    </source>
</evidence>
<evidence type="ECO:0000256" key="20">
    <source>
        <dbReference type="PROSITE-ProRule" id="PRU01379"/>
    </source>
</evidence>
<comment type="cofactor">
    <cofactor evidence="1">
        <name>Zn(2+)</name>
        <dbReference type="ChEBI" id="CHEBI:29105"/>
    </cofactor>
</comment>
<dbReference type="SMART" id="SM00631">
    <property type="entry name" value="Zn_pept"/>
    <property type="match status" value="1"/>
</dbReference>
<comment type="caution">
    <text evidence="23">The sequence shown here is derived from an EMBL/GenBank/DDBJ whole genome shotgun (WGS) entry which is preliminary data.</text>
</comment>
<proteinExistence type="inferred from homology"/>
<dbReference type="Gene3D" id="2.60.40.1120">
    <property type="entry name" value="Carboxypeptidase-like, regulatory domain"/>
    <property type="match status" value="1"/>
</dbReference>
<evidence type="ECO:0000256" key="2">
    <source>
        <dbReference type="ARBA" id="ARBA00004610"/>
    </source>
</evidence>
<dbReference type="InterPro" id="IPR000834">
    <property type="entry name" value="Peptidase_M14"/>
</dbReference>
<comment type="similarity">
    <text evidence="4 20">Belongs to the peptidase M14 family.</text>
</comment>